<organism evidence="9 10">
    <name type="scientific">Xanthomonas boreopolis</name>
    <dbReference type="NCBI Taxonomy" id="86183"/>
    <lineage>
        <taxon>Bacteria</taxon>
        <taxon>Pseudomonadati</taxon>
        <taxon>Pseudomonadota</taxon>
        <taxon>Gammaproteobacteria</taxon>
        <taxon>Lysobacterales</taxon>
        <taxon>Lysobacteraceae</taxon>
        <taxon>Xanthomonas</taxon>
    </lineage>
</organism>
<reference evidence="9" key="1">
    <citation type="journal article" date="2014" name="Int. J. Syst. Evol. Microbiol.">
        <title>Complete genome sequence of Corynebacterium casei LMG S-19264T (=DSM 44701T), isolated from a smear-ripened cheese.</title>
        <authorList>
            <consortium name="US DOE Joint Genome Institute (JGI-PGF)"/>
            <person name="Walter F."/>
            <person name="Albersmeier A."/>
            <person name="Kalinowski J."/>
            <person name="Ruckert C."/>
        </authorList>
    </citation>
    <scope>NUCLEOTIDE SEQUENCE</scope>
    <source>
        <strain evidence="9">JCM 13306</strain>
    </source>
</reference>
<evidence type="ECO:0000259" key="8">
    <source>
        <dbReference type="Pfam" id="PF12704"/>
    </source>
</evidence>
<dbReference type="Proteomes" id="UP000623958">
    <property type="component" value="Unassembled WGS sequence"/>
</dbReference>
<comment type="caution">
    <text evidence="9">The sequence shown here is derived from an EMBL/GenBank/DDBJ whole genome shotgun (WGS) entry which is preliminary data.</text>
</comment>
<dbReference type="InterPro" id="IPR050250">
    <property type="entry name" value="Macrolide_Exporter_MacB"/>
</dbReference>
<dbReference type="Pfam" id="PF12704">
    <property type="entry name" value="MacB_PCD"/>
    <property type="match status" value="1"/>
</dbReference>
<evidence type="ECO:0000313" key="9">
    <source>
        <dbReference type="EMBL" id="GHH57995.1"/>
    </source>
</evidence>
<comment type="subcellular location">
    <subcellularLocation>
        <location evidence="1">Cell membrane</location>
        <topology evidence="1">Multi-pass membrane protein</topology>
    </subcellularLocation>
</comment>
<protein>
    <submittedName>
        <fullName evidence="9">ABC transporter ATP-binding protein</fullName>
    </submittedName>
</protein>
<feature type="transmembrane region" description="Helical" evidence="6">
    <location>
        <begin position="354"/>
        <end position="381"/>
    </location>
</feature>
<evidence type="ECO:0000256" key="4">
    <source>
        <dbReference type="ARBA" id="ARBA00022989"/>
    </source>
</evidence>
<dbReference type="InterPro" id="IPR025857">
    <property type="entry name" value="MacB_PCD"/>
</dbReference>
<evidence type="ECO:0000313" key="10">
    <source>
        <dbReference type="Proteomes" id="UP000623958"/>
    </source>
</evidence>
<reference evidence="9" key="2">
    <citation type="submission" date="2020-09" db="EMBL/GenBank/DDBJ databases">
        <authorList>
            <person name="Sun Q."/>
            <person name="Ohkuma M."/>
        </authorList>
    </citation>
    <scope>NUCLEOTIDE SEQUENCE</scope>
    <source>
        <strain evidence="9">JCM 13306</strain>
    </source>
</reference>
<dbReference type="PANTHER" id="PTHR30572">
    <property type="entry name" value="MEMBRANE COMPONENT OF TRANSPORTER-RELATED"/>
    <property type="match status" value="1"/>
</dbReference>
<proteinExistence type="predicted"/>
<keyword evidence="10" id="KW-1185">Reference proteome</keyword>
<accession>A0A919FAG0</accession>
<dbReference type="RefSeq" id="WP_140727171.1">
    <property type="nucleotide sequence ID" value="NZ_BNBA01000028.1"/>
</dbReference>
<keyword evidence="3 6" id="KW-0812">Transmembrane</keyword>
<feature type="domain" description="MacB-like periplasmic core" evidence="8">
    <location>
        <begin position="20"/>
        <end position="271"/>
    </location>
</feature>
<sequence length="436" mass="48257">MLGYYANLALRSFRRNKVLTALMVLAIALGIGASMTTLTVFHVLSGDPIPSKSDRLFNVQLDPQPIANYHEGEEPESQLTRYDAEALLREKRAFRQTITTGGFGAIEPEGSTLKPFQLMLRFATADFFPMFEVPMLHGRGWSSADDEARARVVVISRKLSEKLFGTPDGTGRTVRIEKNAYRVVGVMDEWRPSPRFYDLFNGQYGETEQVIVPFSTAMDVKLSRRGNMNCFSADGTPSTDGTALEASCTWLQYWVELKDASQAADYKAYLDNYSAQQRQAGRYQRPPNTRLRDVMTLLEYRKVVPGDVRLQMWLAMSFLAVCLINSVGLLLAKFLRRSSEIGVRRALGASRRDIFVQCLVEAVGVGTVGGLLGLGLALAGLAAVRRQPVDYASLAHLDLPMLLTAIALTLFASMLAGLLPAWRAMQVAPALQLKSQ</sequence>
<name>A0A919FAG0_9XANT</name>
<dbReference type="AlphaFoldDB" id="A0A919FAG0"/>
<keyword evidence="2" id="KW-1003">Cell membrane</keyword>
<evidence type="ECO:0000256" key="1">
    <source>
        <dbReference type="ARBA" id="ARBA00004651"/>
    </source>
</evidence>
<feature type="transmembrane region" description="Helical" evidence="6">
    <location>
        <begin position="312"/>
        <end position="334"/>
    </location>
</feature>
<feature type="domain" description="ABC3 transporter permease C-terminal" evidence="7">
    <location>
        <begin position="316"/>
        <end position="427"/>
    </location>
</feature>
<keyword evidence="9" id="KW-0067">ATP-binding</keyword>
<dbReference type="GO" id="GO:0005524">
    <property type="term" value="F:ATP binding"/>
    <property type="evidence" value="ECO:0007669"/>
    <property type="project" value="UniProtKB-KW"/>
</dbReference>
<evidence type="ECO:0000259" key="7">
    <source>
        <dbReference type="Pfam" id="PF02687"/>
    </source>
</evidence>
<evidence type="ECO:0000256" key="3">
    <source>
        <dbReference type="ARBA" id="ARBA00022692"/>
    </source>
</evidence>
<keyword evidence="5 6" id="KW-0472">Membrane</keyword>
<keyword evidence="9" id="KW-0547">Nucleotide-binding</keyword>
<dbReference type="EMBL" id="BNBA01000028">
    <property type="protein sequence ID" value="GHH57995.1"/>
    <property type="molecule type" value="Genomic_DNA"/>
</dbReference>
<evidence type="ECO:0000256" key="5">
    <source>
        <dbReference type="ARBA" id="ARBA00023136"/>
    </source>
</evidence>
<feature type="transmembrane region" description="Helical" evidence="6">
    <location>
        <begin position="401"/>
        <end position="422"/>
    </location>
</feature>
<feature type="transmembrane region" description="Helical" evidence="6">
    <location>
        <begin position="21"/>
        <end position="44"/>
    </location>
</feature>
<dbReference type="Pfam" id="PF02687">
    <property type="entry name" value="FtsX"/>
    <property type="match status" value="1"/>
</dbReference>
<dbReference type="PANTHER" id="PTHR30572:SF18">
    <property type="entry name" value="ABC-TYPE MACROLIDE FAMILY EXPORT SYSTEM PERMEASE COMPONENT 2"/>
    <property type="match status" value="1"/>
</dbReference>
<evidence type="ECO:0000256" key="2">
    <source>
        <dbReference type="ARBA" id="ARBA00022475"/>
    </source>
</evidence>
<gene>
    <name evidence="9" type="primary">ybjZ</name>
    <name evidence="9" type="ORF">GCM10009090_29990</name>
</gene>
<keyword evidence="4 6" id="KW-1133">Transmembrane helix</keyword>
<evidence type="ECO:0000256" key="6">
    <source>
        <dbReference type="SAM" id="Phobius"/>
    </source>
</evidence>
<dbReference type="GO" id="GO:0022857">
    <property type="term" value="F:transmembrane transporter activity"/>
    <property type="evidence" value="ECO:0007669"/>
    <property type="project" value="TreeGrafter"/>
</dbReference>
<dbReference type="InterPro" id="IPR003838">
    <property type="entry name" value="ABC3_permease_C"/>
</dbReference>
<dbReference type="GO" id="GO:0005886">
    <property type="term" value="C:plasma membrane"/>
    <property type="evidence" value="ECO:0007669"/>
    <property type="project" value="UniProtKB-SubCell"/>
</dbReference>